<dbReference type="AlphaFoldDB" id="A0A834STS0"/>
<sequence length="47" mass="5393">MAESVSNPQWKDRKAYKTKCLIKIQHTKNAITNFQRLLQFTPSVSAA</sequence>
<dbReference type="Proteomes" id="UP000634136">
    <property type="component" value="Unassembled WGS sequence"/>
</dbReference>
<evidence type="ECO:0000313" key="1">
    <source>
        <dbReference type="EMBL" id="KAF7803264.1"/>
    </source>
</evidence>
<accession>A0A834STS0</accession>
<dbReference type="EMBL" id="JAAIUW010000013">
    <property type="protein sequence ID" value="KAF7803264.1"/>
    <property type="molecule type" value="Genomic_DNA"/>
</dbReference>
<keyword evidence="2" id="KW-1185">Reference proteome</keyword>
<gene>
    <name evidence="1" type="ORF">G2W53_042375</name>
</gene>
<name>A0A834STS0_9FABA</name>
<protein>
    <submittedName>
        <fullName evidence="1">Uncharacterized protein</fullName>
    </submittedName>
</protein>
<proteinExistence type="predicted"/>
<organism evidence="1 2">
    <name type="scientific">Senna tora</name>
    <dbReference type="NCBI Taxonomy" id="362788"/>
    <lineage>
        <taxon>Eukaryota</taxon>
        <taxon>Viridiplantae</taxon>
        <taxon>Streptophyta</taxon>
        <taxon>Embryophyta</taxon>
        <taxon>Tracheophyta</taxon>
        <taxon>Spermatophyta</taxon>
        <taxon>Magnoliopsida</taxon>
        <taxon>eudicotyledons</taxon>
        <taxon>Gunneridae</taxon>
        <taxon>Pentapetalae</taxon>
        <taxon>rosids</taxon>
        <taxon>fabids</taxon>
        <taxon>Fabales</taxon>
        <taxon>Fabaceae</taxon>
        <taxon>Caesalpinioideae</taxon>
        <taxon>Cassia clade</taxon>
        <taxon>Senna</taxon>
    </lineage>
</organism>
<evidence type="ECO:0000313" key="2">
    <source>
        <dbReference type="Proteomes" id="UP000634136"/>
    </source>
</evidence>
<reference evidence="1" key="1">
    <citation type="submission" date="2020-09" db="EMBL/GenBank/DDBJ databases">
        <title>Genome-Enabled Discovery of Anthraquinone Biosynthesis in Senna tora.</title>
        <authorList>
            <person name="Kang S.-H."/>
            <person name="Pandey R.P."/>
            <person name="Lee C.-M."/>
            <person name="Sim J.-S."/>
            <person name="Jeong J.-T."/>
            <person name="Choi B.-S."/>
            <person name="Jung M."/>
            <person name="Ginzburg D."/>
            <person name="Zhao K."/>
            <person name="Won S.Y."/>
            <person name="Oh T.-J."/>
            <person name="Yu Y."/>
            <person name="Kim N.-H."/>
            <person name="Lee O.R."/>
            <person name="Lee T.-H."/>
            <person name="Bashyal P."/>
            <person name="Kim T.-S."/>
            <person name="Lee W.-H."/>
            <person name="Kawkins C."/>
            <person name="Kim C.-K."/>
            <person name="Kim J.S."/>
            <person name="Ahn B.O."/>
            <person name="Rhee S.Y."/>
            <person name="Sohng J.K."/>
        </authorList>
    </citation>
    <scope>NUCLEOTIDE SEQUENCE</scope>
    <source>
        <tissue evidence="1">Leaf</tissue>
    </source>
</reference>
<comment type="caution">
    <text evidence="1">The sequence shown here is derived from an EMBL/GenBank/DDBJ whole genome shotgun (WGS) entry which is preliminary data.</text>
</comment>